<comment type="caution">
    <text evidence="2">The sequence shown here is derived from an EMBL/GenBank/DDBJ whole genome shotgun (WGS) entry which is preliminary data.</text>
</comment>
<dbReference type="EMBL" id="JAEKJZ010000007">
    <property type="protein sequence ID" value="MBN9673472.1"/>
    <property type="molecule type" value="Genomic_DNA"/>
</dbReference>
<feature type="compositionally biased region" description="Basic and acidic residues" evidence="1">
    <location>
        <begin position="74"/>
        <end position="83"/>
    </location>
</feature>
<sequence>MARSLKSEIEEARERVAQCRIRAERPQSRLEDEFALEKARNRLLTLELRLLKQGLGHMGARQQPRAEAFNGKRTKPEHLPRTARQRAEEAFAGLQAGAGSTWHVANKKGGA</sequence>
<evidence type="ECO:0000256" key="1">
    <source>
        <dbReference type="SAM" id="MobiDB-lite"/>
    </source>
</evidence>
<dbReference type="AlphaFoldDB" id="A0A939EHV0"/>
<evidence type="ECO:0000313" key="2">
    <source>
        <dbReference type="EMBL" id="MBN9673472.1"/>
    </source>
</evidence>
<evidence type="ECO:0000313" key="3">
    <source>
        <dbReference type="Proteomes" id="UP000664096"/>
    </source>
</evidence>
<reference evidence="2" key="1">
    <citation type="submission" date="2020-12" db="EMBL/GenBank/DDBJ databases">
        <title>Oil enriched cultivation method for isolating marine PHA-producing bacteria.</title>
        <authorList>
            <person name="Zheng W."/>
            <person name="Yu S."/>
            <person name="Huang Y."/>
        </authorList>
    </citation>
    <scope>NUCLEOTIDE SEQUENCE</scope>
    <source>
        <strain evidence="2">SY-2-12</strain>
    </source>
</reference>
<organism evidence="2 3">
    <name type="scientific">Roseibium aggregatum</name>
    <dbReference type="NCBI Taxonomy" id="187304"/>
    <lineage>
        <taxon>Bacteria</taxon>
        <taxon>Pseudomonadati</taxon>
        <taxon>Pseudomonadota</taxon>
        <taxon>Alphaproteobacteria</taxon>
        <taxon>Hyphomicrobiales</taxon>
        <taxon>Stappiaceae</taxon>
        <taxon>Roseibium</taxon>
    </lineage>
</organism>
<protein>
    <submittedName>
        <fullName evidence="2">Uncharacterized protein</fullName>
    </submittedName>
</protein>
<gene>
    <name evidence="2" type="ORF">JF539_24150</name>
</gene>
<accession>A0A939EHV0</accession>
<feature type="region of interest" description="Disordered" evidence="1">
    <location>
        <begin position="57"/>
        <end position="83"/>
    </location>
</feature>
<dbReference type="Proteomes" id="UP000664096">
    <property type="component" value="Unassembled WGS sequence"/>
</dbReference>
<dbReference type="RefSeq" id="WP_207143333.1">
    <property type="nucleotide sequence ID" value="NZ_JAEKJZ010000007.1"/>
</dbReference>
<name>A0A939EHV0_9HYPH</name>
<proteinExistence type="predicted"/>